<dbReference type="InterPro" id="IPR016032">
    <property type="entry name" value="Sig_transdc_resp-reg_C-effctor"/>
</dbReference>
<dbReference type="STRING" id="1214101.BN159_4467"/>
<dbReference type="PANTHER" id="PTHR16305:SF35">
    <property type="entry name" value="TRANSCRIPTIONAL ACTIVATOR DOMAIN"/>
    <property type="match status" value="1"/>
</dbReference>
<proteinExistence type="predicted"/>
<dbReference type="GO" id="GO:0003677">
    <property type="term" value="F:DNA binding"/>
    <property type="evidence" value="ECO:0007669"/>
    <property type="project" value="InterPro"/>
</dbReference>
<dbReference type="SUPFAM" id="SSF52540">
    <property type="entry name" value="P-loop containing nucleoside triphosphate hydrolases"/>
    <property type="match status" value="1"/>
</dbReference>
<dbReference type="InterPro" id="IPR000792">
    <property type="entry name" value="Tscrpt_reg_LuxR_C"/>
</dbReference>
<dbReference type="OrthoDB" id="7053960at2"/>
<dbReference type="HOGENOM" id="CLU_006850_4_1_11"/>
<reference evidence="4 5" key="1">
    <citation type="journal article" date="2012" name="J. Bacteriol.">
        <title>Genome sequence of the bacterium Streptomyces davawensis JCM 4913 and heterologous production of the unique antibiotic roseoflavin.</title>
        <authorList>
            <person name="Jankowitsch F."/>
            <person name="Schwarz J."/>
            <person name="Ruckert C."/>
            <person name="Gust B."/>
            <person name="Szczepanowski R."/>
            <person name="Blom J."/>
            <person name="Pelzer S."/>
            <person name="Kalinowski J."/>
            <person name="Mack M."/>
        </authorList>
    </citation>
    <scope>NUCLEOTIDE SEQUENCE [LARGE SCALE GENOMIC DNA]</scope>
    <source>
        <strain evidence="5">DSM 101723 / JCM 4913 / KCC S-0913 / 768</strain>
    </source>
</reference>
<sequence length="929" mass="99691">MTGADSVQALVPGAAATGTAAQLIGRDSELALLRQCVVPQEDDAGQAVLLVAEAGVGKTALLDATATQAAQAGRRILRVRGTRGEADLAFAGLHQLLWPVLSRAESLAPRQRHALQAAFGLQDDAQPHVPDRLLLGLATLTLLSDLAAEKPLLIVVDDAHWVDSGSLDVLSFLARRLEGESISVLAACRTEAAPELLSHAMQAIAVGPLDETAAHALLDAQPTAPTGRHRTRIVQCANGNPLALVELARCTDPDQLTTAPLPISRRLEDLYAAQLTALPSATRTVLLLAAAADAPDLSMVLGIVPEAADPATWQHAEHADLIRISGRSITFRHPLIRSAVYQAASQPERRQAHLHLAEALSHDFDRRAWHLAAAAFGPDDDAAAALDKTAERAISRGATESAATALEQAASLSGTPLQQAQRLMKAAGVLAVDDHVERAGELAARAAHITADDGLRRQAEMLRGWVLSAGLRQSEAFTHLMATARSLARADPEAALQALAVGAAVANHAGVDAHRQQVDEALNRMLFADGLPRLWVSTAVNPLTRRPEALAAVREALAPRPPDSPPHSPREQIWLSGMAWLLDETSAAIHFGRACDPLAHDRPEFRNRQMALTYGWACLEHGWWTHTRAVIDEANAAAATRPFGRAEVYVMTLEANLCALQGDTDRAHHLTGQVFDLVDAEPVRQIRARTHWATGLAHAATDDHEAAFAALRRMFHPDATPLHFHASPYAIADLAEAAVRSGHTEGARPLLTHLLESLPAERSARLNGRLLHAQALLDDSGRADDLFCAALTDDQLAPWPFEHAQTTLAHGQWLRRNGRINDARAPLNHALETFQRLGAAPWAARAAAELRASGVTLHAPASDALNDLSAQQQQIVRLAAEGMTNREIGERLFLSPRTVGHHLYRVFPKLGITSRHQLRDLIGGDGPGR</sequence>
<dbReference type="Proteomes" id="UP000008043">
    <property type="component" value="Chromosome"/>
</dbReference>
<dbReference type="GO" id="GO:0005524">
    <property type="term" value="F:ATP binding"/>
    <property type="evidence" value="ECO:0007669"/>
    <property type="project" value="UniProtKB-KW"/>
</dbReference>
<dbReference type="EMBL" id="HE971709">
    <property type="protein sequence ID" value="CCK28846.1"/>
    <property type="molecule type" value="Genomic_DNA"/>
</dbReference>
<dbReference type="CDD" id="cd06170">
    <property type="entry name" value="LuxR_C_like"/>
    <property type="match status" value="1"/>
</dbReference>
<dbReference type="InterPro" id="IPR041664">
    <property type="entry name" value="AAA_16"/>
</dbReference>
<evidence type="ECO:0000256" key="1">
    <source>
        <dbReference type="ARBA" id="ARBA00022741"/>
    </source>
</evidence>
<dbReference type="PROSITE" id="PS00622">
    <property type="entry name" value="HTH_LUXR_1"/>
    <property type="match status" value="1"/>
</dbReference>
<keyword evidence="5" id="KW-1185">Reference proteome</keyword>
<evidence type="ECO:0000256" key="2">
    <source>
        <dbReference type="ARBA" id="ARBA00022840"/>
    </source>
</evidence>
<dbReference type="InterPro" id="IPR027417">
    <property type="entry name" value="P-loop_NTPase"/>
</dbReference>
<dbReference type="PROSITE" id="PS50043">
    <property type="entry name" value="HTH_LUXR_2"/>
    <property type="match status" value="1"/>
</dbReference>
<dbReference type="KEGG" id="sdv:BN159_4467"/>
<organism evidence="4 5">
    <name type="scientific">Streptomyces davaonensis (strain DSM 101723 / JCM 4913 / KCC S-0913 / 768)</name>
    <dbReference type="NCBI Taxonomy" id="1214101"/>
    <lineage>
        <taxon>Bacteria</taxon>
        <taxon>Bacillati</taxon>
        <taxon>Actinomycetota</taxon>
        <taxon>Actinomycetes</taxon>
        <taxon>Kitasatosporales</taxon>
        <taxon>Streptomycetaceae</taxon>
        <taxon>Streptomyces</taxon>
    </lineage>
</organism>
<dbReference type="InterPro" id="IPR036388">
    <property type="entry name" value="WH-like_DNA-bd_sf"/>
</dbReference>
<dbReference type="PANTHER" id="PTHR16305">
    <property type="entry name" value="TESTICULAR SOLUBLE ADENYLYL CYCLASE"/>
    <property type="match status" value="1"/>
</dbReference>
<dbReference type="GO" id="GO:0005737">
    <property type="term" value="C:cytoplasm"/>
    <property type="evidence" value="ECO:0007669"/>
    <property type="project" value="TreeGrafter"/>
</dbReference>
<dbReference type="Pfam" id="PF13191">
    <property type="entry name" value="AAA_16"/>
    <property type="match status" value="1"/>
</dbReference>
<dbReference type="Gene3D" id="1.10.10.10">
    <property type="entry name" value="Winged helix-like DNA-binding domain superfamily/Winged helix DNA-binding domain"/>
    <property type="match status" value="1"/>
</dbReference>
<dbReference type="GO" id="GO:0006355">
    <property type="term" value="P:regulation of DNA-templated transcription"/>
    <property type="evidence" value="ECO:0007669"/>
    <property type="project" value="InterPro"/>
</dbReference>
<dbReference type="PRINTS" id="PR00038">
    <property type="entry name" value="HTHLUXR"/>
</dbReference>
<dbReference type="eggNOG" id="COG2197">
    <property type="taxonomic scope" value="Bacteria"/>
</dbReference>
<accession>K4QXU0</accession>
<dbReference type="GO" id="GO:0004016">
    <property type="term" value="F:adenylate cyclase activity"/>
    <property type="evidence" value="ECO:0007669"/>
    <property type="project" value="TreeGrafter"/>
</dbReference>
<dbReference type="AlphaFoldDB" id="K4QXU0"/>
<dbReference type="Gene3D" id="3.40.50.300">
    <property type="entry name" value="P-loop containing nucleotide triphosphate hydrolases"/>
    <property type="match status" value="1"/>
</dbReference>
<dbReference type="SUPFAM" id="SSF46894">
    <property type="entry name" value="C-terminal effector domain of the bipartite response regulators"/>
    <property type="match status" value="1"/>
</dbReference>
<dbReference type="SMART" id="SM00421">
    <property type="entry name" value="HTH_LUXR"/>
    <property type="match status" value="1"/>
</dbReference>
<name>K4QXU0_STRDJ</name>
<keyword evidence="2" id="KW-0067">ATP-binding</keyword>
<keyword evidence="1" id="KW-0547">Nucleotide-binding</keyword>
<protein>
    <submittedName>
        <fullName evidence="4">Transcriptional regulator</fullName>
    </submittedName>
</protein>
<feature type="domain" description="HTH luxR-type" evidence="3">
    <location>
        <begin position="861"/>
        <end position="926"/>
    </location>
</feature>
<dbReference type="RefSeq" id="WP_015659194.1">
    <property type="nucleotide sequence ID" value="NC_020504.1"/>
</dbReference>
<evidence type="ECO:0000259" key="3">
    <source>
        <dbReference type="PROSITE" id="PS50043"/>
    </source>
</evidence>
<dbReference type="PATRIC" id="fig|1214101.3.peg.4519"/>
<evidence type="ECO:0000313" key="4">
    <source>
        <dbReference type="EMBL" id="CCK28846.1"/>
    </source>
</evidence>
<gene>
    <name evidence="4" type="ORF">BN159_4467</name>
</gene>
<evidence type="ECO:0000313" key="5">
    <source>
        <dbReference type="Proteomes" id="UP000008043"/>
    </source>
</evidence>
<dbReference type="Pfam" id="PF00196">
    <property type="entry name" value="GerE"/>
    <property type="match status" value="1"/>
</dbReference>